<dbReference type="InterPro" id="IPR022637">
    <property type="entry name" value="DNA_polIII_beta_cen"/>
</dbReference>
<dbReference type="Pfam" id="PF02767">
    <property type="entry name" value="DNA_pol3_beta_2"/>
    <property type="match status" value="1"/>
</dbReference>
<sequence length="374" mass="41961">MKFSCTQENLNRGLQNLIHLTSKNVNLPILHNVLIETRESGIDLIATNLEVGLRIHLRGKIEESGSFTVPANLLANYVGLLSAERVDVFLEEPNMIISAGNQQTKIKGEKSSEFPIVPEVEKNNRVLIPIKELKTAIKQSVISASHDIARPEISGVLFYLKNRLVTIAATDSYRLTECIINLTEEITEEKKVIIPTPTLGELSRIFPETDAEDSVEIYFGDGQILFQTKEFKMTSRLIEGQFPDYKQIIPKQERTVVVVDKVAFIKAIKAASLFSKSGIHDVNMHFSPEKQTITLTTVNNQIGENTTKIEAEIVGDSSNSSVLNYRYLLEGLSNIPTQKVRMYLADSTTPVVFQPHGDKDLRKTYTYIVMPIKQ</sequence>
<feature type="domain" description="DNA polymerase III beta sliding clamp N-terminal" evidence="10">
    <location>
        <begin position="1"/>
        <end position="117"/>
    </location>
</feature>
<evidence type="ECO:0000259" key="12">
    <source>
        <dbReference type="Pfam" id="PF02768"/>
    </source>
</evidence>
<name>A0A1G2BHP5_9BACT</name>
<protein>
    <recommendedName>
        <fullName evidence="9">Beta sliding clamp</fullName>
    </recommendedName>
</protein>
<dbReference type="GO" id="GO:0003887">
    <property type="term" value="F:DNA-directed DNA polymerase activity"/>
    <property type="evidence" value="ECO:0007669"/>
    <property type="project" value="UniProtKB-UniRule"/>
</dbReference>
<evidence type="ECO:0000256" key="3">
    <source>
        <dbReference type="ARBA" id="ARBA00022490"/>
    </source>
</evidence>
<evidence type="ECO:0000256" key="5">
    <source>
        <dbReference type="ARBA" id="ARBA00022695"/>
    </source>
</evidence>
<dbReference type="Pfam" id="PF02768">
    <property type="entry name" value="DNA_pol3_beta_3"/>
    <property type="match status" value="1"/>
</dbReference>
<dbReference type="NCBIfam" id="TIGR00663">
    <property type="entry name" value="dnan"/>
    <property type="match status" value="1"/>
</dbReference>
<evidence type="ECO:0000259" key="11">
    <source>
        <dbReference type="Pfam" id="PF02767"/>
    </source>
</evidence>
<evidence type="ECO:0000313" key="14">
    <source>
        <dbReference type="Proteomes" id="UP000176420"/>
    </source>
</evidence>
<proteinExistence type="inferred from homology"/>
<evidence type="ECO:0000256" key="1">
    <source>
        <dbReference type="ARBA" id="ARBA00004496"/>
    </source>
</evidence>
<keyword evidence="8" id="KW-0238">DNA-binding</keyword>
<keyword evidence="5 9" id="KW-0548">Nucleotidyltransferase</keyword>
<reference evidence="13 14" key="1">
    <citation type="journal article" date="2016" name="Nat. Commun.">
        <title>Thousands of microbial genomes shed light on interconnected biogeochemical processes in an aquifer system.</title>
        <authorList>
            <person name="Anantharaman K."/>
            <person name="Brown C.T."/>
            <person name="Hug L.A."/>
            <person name="Sharon I."/>
            <person name="Castelle C.J."/>
            <person name="Probst A.J."/>
            <person name="Thomas B.C."/>
            <person name="Singh A."/>
            <person name="Wilkins M.J."/>
            <person name="Karaoz U."/>
            <person name="Brodie E.L."/>
            <person name="Williams K.H."/>
            <person name="Hubbard S.S."/>
            <person name="Banfield J.F."/>
        </authorList>
    </citation>
    <scope>NUCLEOTIDE SEQUENCE [LARGE SCALE GENOMIC DNA]</scope>
</reference>
<keyword evidence="4 9" id="KW-0808">Transferase</keyword>
<dbReference type="PANTHER" id="PTHR30478:SF0">
    <property type="entry name" value="BETA SLIDING CLAMP"/>
    <property type="match status" value="1"/>
</dbReference>
<dbReference type="Gene3D" id="3.10.150.10">
    <property type="entry name" value="DNA Polymerase III, subunit A, domain 2"/>
    <property type="match status" value="1"/>
</dbReference>
<evidence type="ECO:0000256" key="2">
    <source>
        <dbReference type="ARBA" id="ARBA00010752"/>
    </source>
</evidence>
<dbReference type="GO" id="GO:0008408">
    <property type="term" value="F:3'-5' exonuclease activity"/>
    <property type="evidence" value="ECO:0007669"/>
    <property type="project" value="InterPro"/>
</dbReference>
<accession>A0A1G2BHP5</accession>
<comment type="subcellular location">
    <subcellularLocation>
        <location evidence="1 9">Cytoplasm</location>
    </subcellularLocation>
</comment>
<dbReference type="Pfam" id="PF00712">
    <property type="entry name" value="DNA_pol3_beta"/>
    <property type="match status" value="1"/>
</dbReference>
<dbReference type="InterPro" id="IPR022635">
    <property type="entry name" value="DNA_polIII_beta_C"/>
</dbReference>
<dbReference type="EMBL" id="MHKI01000005">
    <property type="protein sequence ID" value="OGY88029.1"/>
    <property type="molecule type" value="Genomic_DNA"/>
</dbReference>
<dbReference type="SMART" id="SM00480">
    <property type="entry name" value="POL3Bc"/>
    <property type="match status" value="1"/>
</dbReference>
<keyword evidence="3 9" id="KW-0963">Cytoplasm</keyword>
<comment type="caution">
    <text evidence="13">The sequence shown here is derived from an EMBL/GenBank/DDBJ whole genome shotgun (WGS) entry which is preliminary data.</text>
</comment>
<dbReference type="InterPro" id="IPR022634">
    <property type="entry name" value="DNA_polIII_beta_N"/>
</dbReference>
<evidence type="ECO:0000256" key="4">
    <source>
        <dbReference type="ARBA" id="ARBA00022679"/>
    </source>
</evidence>
<dbReference type="GO" id="GO:0003677">
    <property type="term" value="F:DNA binding"/>
    <property type="evidence" value="ECO:0007669"/>
    <property type="project" value="UniProtKB-UniRule"/>
</dbReference>
<dbReference type="Proteomes" id="UP000176420">
    <property type="component" value="Unassembled WGS sequence"/>
</dbReference>
<gene>
    <name evidence="13" type="ORF">A2319_02285</name>
</gene>
<dbReference type="GO" id="GO:0006271">
    <property type="term" value="P:DNA strand elongation involved in DNA replication"/>
    <property type="evidence" value="ECO:0007669"/>
    <property type="project" value="TreeGrafter"/>
</dbReference>
<dbReference type="Gene3D" id="3.70.10.10">
    <property type="match status" value="1"/>
</dbReference>
<dbReference type="CDD" id="cd00140">
    <property type="entry name" value="beta_clamp"/>
    <property type="match status" value="1"/>
</dbReference>
<evidence type="ECO:0000256" key="9">
    <source>
        <dbReference type="PIRNR" id="PIRNR000804"/>
    </source>
</evidence>
<evidence type="ECO:0000313" key="13">
    <source>
        <dbReference type="EMBL" id="OGY88029.1"/>
    </source>
</evidence>
<evidence type="ECO:0000256" key="8">
    <source>
        <dbReference type="ARBA" id="ARBA00023125"/>
    </source>
</evidence>
<dbReference type="PIRSF" id="PIRSF000804">
    <property type="entry name" value="DNA_pol_III_b"/>
    <property type="match status" value="1"/>
</dbReference>
<keyword evidence="7 9" id="KW-0239">DNA-directed DNA polymerase</keyword>
<evidence type="ECO:0000256" key="7">
    <source>
        <dbReference type="ARBA" id="ARBA00022932"/>
    </source>
</evidence>
<dbReference type="GO" id="GO:0009360">
    <property type="term" value="C:DNA polymerase III complex"/>
    <property type="evidence" value="ECO:0007669"/>
    <property type="project" value="InterPro"/>
</dbReference>
<dbReference type="InterPro" id="IPR046938">
    <property type="entry name" value="DNA_clamp_sf"/>
</dbReference>
<comment type="subunit">
    <text evidence="9">Forms a ring-shaped head-to-tail homodimer around DNA.</text>
</comment>
<dbReference type="GO" id="GO:0005737">
    <property type="term" value="C:cytoplasm"/>
    <property type="evidence" value="ECO:0007669"/>
    <property type="project" value="UniProtKB-SubCell"/>
</dbReference>
<dbReference type="SUPFAM" id="SSF55979">
    <property type="entry name" value="DNA clamp"/>
    <property type="match status" value="3"/>
</dbReference>
<keyword evidence="6 9" id="KW-0235">DNA replication</keyword>
<dbReference type="InterPro" id="IPR001001">
    <property type="entry name" value="DNA_polIII_beta"/>
</dbReference>
<evidence type="ECO:0000256" key="6">
    <source>
        <dbReference type="ARBA" id="ARBA00022705"/>
    </source>
</evidence>
<dbReference type="PANTHER" id="PTHR30478">
    <property type="entry name" value="DNA POLYMERASE III SUBUNIT BETA"/>
    <property type="match status" value="1"/>
</dbReference>
<feature type="domain" description="DNA polymerase III beta sliding clamp C-terminal" evidence="12">
    <location>
        <begin position="246"/>
        <end position="365"/>
    </location>
</feature>
<comment type="function">
    <text evidence="9">Confers DNA tethering and processivity to DNA polymerases and other proteins. Acts as a clamp, forming a ring around DNA (a reaction catalyzed by the clamp-loading complex) which diffuses in an ATP-independent manner freely and bidirectionally along dsDNA. Initially characterized for its ability to contact the catalytic subunit of DNA polymerase III (Pol III), a complex, multichain enzyme responsible for most of the replicative synthesis in bacteria; Pol III exhibits 3'-5' exonuclease proofreading activity. The beta chain is required for initiation of replication as well as for processivity of DNA replication.</text>
</comment>
<comment type="similarity">
    <text evidence="2 9">Belongs to the beta sliding clamp family.</text>
</comment>
<evidence type="ECO:0000259" key="10">
    <source>
        <dbReference type="Pfam" id="PF00712"/>
    </source>
</evidence>
<feature type="domain" description="DNA polymerase III beta sliding clamp central" evidence="11">
    <location>
        <begin position="128"/>
        <end position="244"/>
    </location>
</feature>
<dbReference type="AlphaFoldDB" id="A0A1G2BHP5"/>
<organism evidence="13 14">
    <name type="scientific">Candidatus Kerfeldbacteria bacterium RIFOXYB2_FULL_38_14</name>
    <dbReference type="NCBI Taxonomy" id="1798547"/>
    <lineage>
        <taxon>Bacteria</taxon>
        <taxon>Candidatus Kerfeldiibacteriota</taxon>
    </lineage>
</organism>